<accession>A0A1R0X822</accession>
<comment type="caution">
    <text evidence="1">The sequence shown here is derived from an EMBL/GenBank/DDBJ whole genome shotgun (WGS) entry which is preliminary data.</text>
</comment>
<dbReference type="KEGG" id="pod:PODO_29045"/>
<evidence type="ECO:0000313" key="1">
    <source>
        <dbReference type="EMBL" id="OMD30803.1"/>
    </source>
</evidence>
<reference evidence="1 2" key="1">
    <citation type="submission" date="2016-10" db="EMBL/GenBank/DDBJ databases">
        <title>Paenibacillus species isolates.</title>
        <authorList>
            <person name="Beno S.M."/>
        </authorList>
    </citation>
    <scope>NUCLEOTIDE SEQUENCE [LARGE SCALE GENOMIC DNA]</scope>
    <source>
        <strain evidence="1 2">FSL H7-0604</strain>
    </source>
</reference>
<dbReference type="GO" id="GO:0003677">
    <property type="term" value="F:DNA binding"/>
    <property type="evidence" value="ECO:0007669"/>
    <property type="project" value="UniProtKB-KW"/>
</dbReference>
<gene>
    <name evidence="1" type="ORF">BJP51_00110</name>
</gene>
<keyword evidence="1" id="KW-0238">DNA-binding</keyword>
<dbReference type="RefSeq" id="WP_036681998.1">
    <property type="nucleotide sequence ID" value="NZ_CP009428.1"/>
</dbReference>
<name>A0A1R0X822_9BACL</name>
<evidence type="ECO:0000313" key="2">
    <source>
        <dbReference type="Proteomes" id="UP000187465"/>
    </source>
</evidence>
<organism evidence="1 2">
    <name type="scientific">Paenibacillus odorifer</name>
    <dbReference type="NCBI Taxonomy" id="189426"/>
    <lineage>
        <taxon>Bacteria</taxon>
        <taxon>Bacillati</taxon>
        <taxon>Bacillota</taxon>
        <taxon>Bacilli</taxon>
        <taxon>Bacillales</taxon>
        <taxon>Paenibacillaceae</taxon>
        <taxon>Paenibacillus</taxon>
    </lineage>
</organism>
<dbReference type="AlphaFoldDB" id="A0A1R0X822"/>
<proteinExistence type="predicted"/>
<dbReference type="Proteomes" id="UP000187465">
    <property type="component" value="Unassembled WGS sequence"/>
</dbReference>
<dbReference type="EMBL" id="MKQP01000023">
    <property type="protein sequence ID" value="OMD30803.1"/>
    <property type="molecule type" value="Genomic_DNA"/>
</dbReference>
<protein>
    <submittedName>
        <fullName evidence="1">DNA-binding protein</fullName>
    </submittedName>
</protein>
<sequence length="465" mass="53979">MEGKLTTIRSEIEKNLSRSGHNLASFSKICGLNRGSLSAILHGNPPKPMSLGQVDAIIKAFGFPEGWLYPLYVDECFNDEKVSRRRVEPFLIRCAELGKQPCIEDTLSRLLESTKPLDIIYSVADKLFNKGKVQESMFFYKIVVENESDSYSERLAISHYRNFKFLQTLDMEEKLRAVISFSPFRGRLPENLQLDGLLMLTQLCFALRRWEEMEIYADELRALANAVYRQELRRSGDKRREELCTERPLVVYYGHGYLLKAISLTKQGQYEAAKKYTAGYADLGWFEMLDEVGQQAVEQFRLFAVGNSFTLEMLEGNVKVVPDYVAFLAEHPGEILPGLIIIMESANHYRFSVDDVLKRFAREMLRFEQFEDPINIDRLYRLYYQIAMYLINNGQYITGVDYIIQSLELSIKTNNGIDFIKCVTLFETNRDYATLNQQEKYRKLIREVRKDEKITIDDGRHFSIV</sequence>
<dbReference type="GeneID" id="31574156"/>